<dbReference type="Pfam" id="PF01075">
    <property type="entry name" value="Glyco_transf_9"/>
    <property type="match status" value="1"/>
</dbReference>
<accession>A0ABQ5YFW6</accession>
<evidence type="ECO:0000256" key="10">
    <source>
        <dbReference type="ARBA" id="ARBA00044041"/>
    </source>
</evidence>
<dbReference type="EMBL" id="BSOG01000001">
    <property type="protein sequence ID" value="GLR12563.1"/>
    <property type="molecule type" value="Genomic_DNA"/>
</dbReference>
<evidence type="ECO:0000256" key="11">
    <source>
        <dbReference type="ARBA" id="ARBA00044190"/>
    </source>
</evidence>
<comment type="pathway">
    <text evidence="2">Bacterial outer membrane biogenesis; LPS core biosynthesis.</text>
</comment>
<sequence>MSKILLIRMSSMGDIIHNFPAVTELRRHFPEAVVHWVVEEAFVGLAGLHPGVNRIVPFALRRWRKKLWNGGNRAEMRAFRSAIAESQYDVAIDSQGLLKSALVGKLSGAALVGYTRHTVRDPLASLFYDRRFDIPAVHVIERNRMLTGRALGYEPEGRLDYGIAPPQLSLDWQPQQPYVVCLSATARDAKLWDEANWIALGQWLQGQGLQLVFPWGSDVEKARSQRLAAALPGSVVPPRFSLVEGARLLADARAAIGVDTGLMHLAAAVDTPTVGIFCDSDPHHAGARARTFSQSLGGVQQPPGVAEVQAVVSAALAAR</sequence>
<dbReference type="RefSeq" id="WP_284195682.1">
    <property type="nucleotide sequence ID" value="NZ_BSOG01000001.1"/>
</dbReference>
<protein>
    <recommendedName>
        <fullName evidence="11">Lipopolysaccharide heptosyltransferase 1</fullName>
        <ecNumber evidence="10">2.4.99.23</ecNumber>
    </recommendedName>
    <alternativeName>
        <fullName evidence="12">ADP-heptose:lipopolysaccharide heptosyltransferase I</fullName>
    </alternativeName>
</protein>
<keyword evidence="6" id="KW-0808">Transferase</keyword>
<evidence type="ECO:0000256" key="2">
    <source>
        <dbReference type="ARBA" id="ARBA00004713"/>
    </source>
</evidence>
<dbReference type="Proteomes" id="UP001156706">
    <property type="component" value="Unassembled WGS sequence"/>
</dbReference>
<proteinExistence type="inferred from homology"/>
<keyword evidence="4" id="KW-0997">Cell inner membrane</keyword>
<evidence type="ECO:0000256" key="4">
    <source>
        <dbReference type="ARBA" id="ARBA00022519"/>
    </source>
</evidence>
<keyword evidence="15" id="KW-1185">Reference proteome</keyword>
<keyword evidence="8" id="KW-0472">Membrane</keyword>
<dbReference type="PANTHER" id="PTHR30160">
    <property type="entry name" value="TETRAACYLDISACCHARIDE 4'-KINASE-RELATED"/>
    <property type="match status" value="1"/>
</dbReference>
<evidence type="ECO:0000256" key="1">
    <source>
        <dbReference type="ARBA" id="ARBA00004515"/>
    </source>
</evidence>
<gene>
    <name evidence="14" type="ORF">GCM10007907_13530</name>
</gene>
<evidence type="ECO:0000256" key="9">
    <source>
        <dbReference type="ARBA" id="ARBA00043995"/>
    </source>
</evidence>
<keyword evidence="5" id="KW-0328">Glycosyltransferase</keyword>
<dbReference type="InterPro" id="IPR011908">
    <property type="entry name" value="LipoPS_heptosylTferase-I"/>
</dbReference>
<dbReference type="InterPro" id="IPR002201">
    <property type="entry name" value="Glyco_trans_9"/>
</dbReference>
<evidence type="ECO:0000256" key="12">
    <source>
        <dbReference type="ARBA" id="ARBA00044330"/>
    </source>
</evidence>
<evidence type="ECO:0000313" key="14">
    <source>
        <dbReference type="EMBL" id="GLR12563.1"/>
    </source>
</evidence>
<keyword evidence="3" id="KW-1003">Cell membrane</keyword>
<dbReference type="Gene3D" id="3.40.50.2000">
    <property type="entry name" value="Glycogen Phosphorylase B"/>
    <property type="match status" value="2"/>
</dbReference>
<comment type="catalytic activity">
    <reaction evidence="13">
        <text>an alpha-Kdo-(2-&gt;4)-alpha-Kdo-(2-&gt;6)-lipid A + ADP-L-glycero-beta-D-manno-heptose = an L-alpha-D-Hep-(1-&gt;5)-[alpha-Kdo-(2-&gt;4)]-alpha-Kdo-(2-&gt;6)-lipid A + ADP + H(+)</text>
        <dbReference type="Rhea" id="RHEA:74067"/>
        <dbReference type="ChEBI" id="CHEBI:15378"/>
        <dbReference type="ChEBI" id="CHEBI:61506"/>
        <dbReference type="ChEBI" id="CHEBI:176431"/>
        <dbReference type="ChEBI" id="CHEBI:193068"/>
        <dbReference type="ChEBI" id="CHEBI:456216"/>
        <dbReference type="EC" id="2.4.99.23"/>
    </reaction>
</comment>
<dbReference type="PANTHER" id="PTHR30160:SF19">
    <property type="entry name" value="LIPOPOLYSACCHARIDE HEPTOSYLTRANSFERASE 1"/>
    <property type="match status" value="1"/>
</dbReference>
<evidence type="ECO:0000313" key="15">
    <source>
        <dbReference type="Proteomes" id="UP001156706"/>
    </source>
</evidence>
<dbReference type="InterPro" id="IPR051199">
    <property type="entry name" value="LPS_LOS_Heptosyltrfase"/>
</dbReference>
<dbReference type="CDD" id="cd03789">
    <property type="entry name" value="GT9_LPS_heptosyltransferase"/>
    <property type="match status" value="1"/>
</dbReference>
<dbReference type="SUPFAM" id="SSF53756">
    <property type="entry name" value="UDP-Glycosyltransferase/glycogen phosphorylase"/>
    <property type="match status" value="1"/>
</dbReference>
<reference evidence="15" key="1">
    <citation type="journal article" date="2019" name="Int. J. Syst. Evol. Microbiol.">
        <title>The Global Catalogue of Microorganisms (GCM) 10K type strain sequencing project: providing services to taxonomists for standard genome sequencing and annotation.</title>
        <authorList>
            <consortium name="The Broad Institute Genomics Platform"/>
            <consortium name="The Broad Institute Genome Sequencing Center for Infectious Disease"/>
            <person name="Wu L."/>
            <person name="Ma J."/>
        </authorList>
    </citation>
    <scope>NUCLEOTIDE SEQUENCE [LARGE SCALE GENOMIC DNA]</scope>
    <source>
        <strain evidence="15">NBRC 110044</strain>
    </source>
</reference>
<organism evidence="14 15">
    <name type="scientific">Chitinimonas prasina</name>
    <dbReference type="NCBI Taxonomy" id="1434937"/>
    <lineage>
        <taxon>Bacteria</taxon>
        <taxon>Pseudomonadati</taxon>
        <taxon>Pseudomonadota</taxon>
        <taxon>Betaproteobacteria</taxon>
        <taxon>Neisseriales</taxon>
        <taxon>Chitinibacteraceae</taxon>
        <taxon>Chitinimonas</taxon>
    </lineage>
</organism>
<evidence type="ECO:0000256" key="8">
    <source>
        <dbReference type="ARBA" id="ARBA00023136"/>
    </source>
</evidence>
<evidence type="ECO:0000256" key="6">
    <source>
        <dbReference type="ARBA" id="ARBA00022679"/>
    </source>
</evidence>
<comment type="subcellular location">
    <subcellularLocation>
        <location evidence="1">Cell inner membrane</location>
        <topology evidence="1">Peripheral membrane protein</topology>
        <orientation evidence="1">Cytoplasmic side</orientation>
    </subcellularLocation>
</comment>
<name>A0ABQ5YFW6_9NEIS</name>
<evidence type="ECO:0000256" key="5">
    <source>
        <dbReference type="ARBA" id="ARBA00022676"/>
    </source>
</evidence>
<dbReference type="NCBIfam" id="TIGR02193">
    <property type="entry name" value="heptsyl_trn_I"/>
    <property type="match status" value="1"/>
</dbReference>
<comment type="similarity">
    <text evidence="9">Belongs to the glycosyltransferase 9 family.</text>
</comment>
<evidence type="ECO:0000256" key="13">
    <source>
        <dbReference type="ARBA" id="ARBA00049201"/>
    </source>
</evidence>
<comment type="caution">
    <text evidence="14">The sequence shown here is derived from an EMBL/GenBank/DDBJ whole genome shotgun (WGS) entry which is preliminary data.</text>
</comment>
<dbReference type="EC" id="2.4.99.23" evidence="10"/>
<keyword evidence="7" id="KW-0448">Lipopolysaccharide biosynthesis</keyword>
<evidence type="ECO:0000256" key="7">
    <source>
        <dbReference type="ARBA" id="ARBA00022985"/>
    </source>
</evidence>
<evidence type="ECO:0000256" key="3">
    <source>
        <dbReference type="ARBA" id="ARBA00022475"/>
    </source>
</evidence>